<evidence type="ECO:0000313" key="3">
    <source>
        <dbReference type="Proteomes" id="UP000271339"/>
    </source>
</evidence>
<dbReference type="EMBL" id="REFC01000014">
    <property type="protein sequence ID" value="RMA57775.1"/>
    <property type="molecule type" value="Genomic_DNA"/>
</dbReference>
<dbReference type="InterPro" id="IPR016181">
    <property type="entry name" value="Acyl_CoA_acyltransferase"/>
</dbReference>
<dbReference type="AlphaFoldDB" id="A0A3L9YI13"/>
<proteinExistence type="predicted"/>
<feature type="domain" description="N-acetyltransferase" evidence="1">
    <location>
        <begin position="6"/>
        <end position="144"/>
    </location>
</feature>
<gene>
    <name evidence="2" type="ORF">BXY75_2580</name>
</gene>
<evidence type="ECO:0000313" key="2">
    <source>
        <dbReference type="EMBL" id="RMA57775.1"/>
    </source>
</evidence>
<organism evidence="2 3">
    <name type="scientific">Ulvibacter antarcticus</name>
    <dbReference type="NCBI Taxonomy" id="442714"/>
    <lineage>
        <taxon>Bacteria</taxon>
        <taxon>Pseudomonadati</taxon>
        <taxon>Bacteroidota</taxon>
        <taxon>Flavobacteriia</taxon>
        <taxon>Flavobacteriales</taxon>
        <taxon>Flavobacteriaceae</taxon>
        <taxon>Ulvibacter</taxon>
    </lineage>
</organism>
<evidence type="ECO:0000259" key="1">
    <source>
        <dbReference type="PROSITE" id="PS51186"/>
    </source>
</evidence>
<dbReference type="InterPro" id="IPR000182">
    <property type="entry name" value="GNAT_dom"/>
</dbReference>
<dbReference type="CDD" id="cd04301">
    <property type="entry name" value="NAT_SF"/>
    <property type="match status" value="1"/>
</dbReference>
<dbReference type="SUPFAM" id="SSF55729">
    <property type="entry name" value="Acyl-CoA N-acyltransferases (Nat)"/>
    <property type="match status" value="1"/>
</dbReference>
<comment type="caution">
    <text evidence="2">The sequence shown here is derived from an EMBL/GenBank/DDBJ whole genome shotgun (WGS) entry which is preliminary data.</text>
</comment>
<dbReference type="GO" id="GO:0016747">
    <property type="term" value="F:acyltransferase activity, transferring groups other than amino-acyl groups"/>
    <property type="evidence" value="ECO:0007669"/>
    <property type="project" value="InterPro"/>
</dbReference>
<accession>A0A3L9YI13</accession>
<dbReference type="RefSeq" id="WP_317125251.1">
    <property type="nucleotide sequence ID" value="NZ_REFC01000014.1"/>
</dbReference>
<dbReference type="Pfam" id="PF00583">
    <property type="entry name" value="Acetyltransf_1"/>
    <property type="match status" value="1"/>
</dbReference>
<keyword evidence="3" id="KW-1185">Reference proteome</keyword>
<dbReference type="Gene3D" id="3.40.630.30">
    <property type="match status" value="1"/>
</dbReference>
<sequence length="144" mass="16971">MIDSTISFRIIPAKDILIIVPWLQKLGEGKVSEVDLKERILEMITQNYECLGIYDAETLIGICGMWYQTRHYAGRSIEVDHVIIDEKYRNQGLGKRLMQFVYDLALSKKCRWVELNTYVHNFPSHKFYYNEGFVAKGYHFIKEL</sequence>
<dbReference type="Proteomes" id="UP000271339">
    <property type="component" value="Unassembled WGS sequence"/>
</dbReference>
<protein>
    <recommendedName>
        <fullName evidence="1">N-acetyltransferase domain-containing protein</fullName>
    </recommendedName>
</protein>
<reference evidence="2 3" key="1">
    <citation type="submission" date="2018-10" db="EMBL/GenBank/DDBJ databases">
        <title>Genomic Encyclopedia of Archaeal and Bacterial Type Strains, Phase II (KMG-II): from individual species to whole genera.</title>
        <authorList>
            <person name="Goeker M."/>
        </authorList>
    </citation>
    <scope>NUCLEOTIDE SEQUENCE [LARGE SCALE GENOMIC DNA]</scope>
    <source>
        <strain evidence="2 3">DSM 23424</strain>
    </source>
</reference>
<name>A0A3L9YI13_9FLAO</name>
<dbReference type="PROSITE" id="PS51186">
    <property type="entry name" value="GNAT"/>
    <property type="match status" value="1"/>
</dbReference>